<evidence type="ECO:0000313" key="3">
    <source>
        <dbReference type="Proteomes" id="UP000326939"/>
    </source>
</evidence>
<dbReference type="Proteomes" id="UP000326939">
    <property type="component" value="Chromosome 5"/>
</dbReference>
<feature type="compositionally biased region" description="Polar residues" evidence="1">
    <location>
        <begin position="306"/>
        <end position="323"/>
    </location>
</feature>
<evidence type="ECO:0000313" key="2">
    <source>
        <dbReference type="EMBL" id="KAB5555965.1"/>
    </source>
</evidence>
<dbReference type="EMBL" id="VDCV01000005">
    <property type="protein sequence ID" value="KAB5555965.1"/>
    <property type="molecule type" value="Genomic_DNA"/>
</dbReference>
<accession>A0A5N5MLE6</accession>
<comment type="caution">
    <text evidence="2">The sequence shown here is derived from an EMBL/GenBank/DDBJ whole genome shotgun (WGS) entry which is preliminary data.</text>
</comment>
<evidence type="ECO:0008006" key="4">
    <source>
        <dbReference type="Google" id="ProtNLM"/>
    </source>
</evidence>
<name>A0A5N5MLE6_9ROSI</name>
<evidence type="ECO:0000256" key="1">
    <source>
        <dbReference type="SAM" id="MobiDB-lite"/>
    </source>
</evidence>
<protein>
    <recommendedName>
        <fullName evidence="4">Retrotransposon Copia-like N-terminal domain-containing protein</fullName>
    </recommendedName>
</protein>
<feature type="compositionally biased region" description="Basic and acidic residues" evidence="1">
    <location>
        <begin position="400"/>
        <end position="410"/>
    </location>
</feature>
<feature type="compositionally biased region" description="Basic and acidic residues" evidence="1">
    <location>
        <begin position="428"/>
        <end position="443"/>
    </location>
</feature>
<gene>
    <name evidence="2" type="ORF">DKX38_006874</name>
</gene>
<organism evidence="2 3">
    <name type="scientific">Salix brachista</name>
    <dbReference type="NCBI Taxonomy" id="2182728"/>
    <lineage>
        <taxon>Eukaryota</taxon>
        <taxon>Viridiplantae</taxon>
        <taxon>Streptophyta</taxon>
        <taxon>Embryophyta</taxon>
        <taxon>Tracheophyta</taxon>
        <taxon>Spermatophyta</taxon>
        <taxon>Magnoliopsida</taxon>
        <taxon>eudicotyledons</taxon>
        <taxon>Gunneridae</taxon>
        <taxon>Pentapetalae</taxon>
        <taxon>rosids</taxon>
        <taxon>fabids</taxon>
        <taxon>Malpighiales</taxon>
        <taxon>Salicaceae</taxon>
        <taxon>Saliceae</taxon>
        <taxon>Salix</taxon>
    </lineage>
</organism>
<dbReference type="AlphaFoldDB" id="A0A5N5MLE6"/>
<reference evidence="3" key="1">
    <citation type="journal article" date="2019" name="Gigascience">
        <title>De novo genome assembly of the endangered Acer yangbiense, a plant species with extremely small populations endemic to Yunnan Province, China.</title>
        <authorList>
            <person name="Yang J."/>
            <person name="Wariss H.M."/>
            <person name="Tao L."/>
            <person name="Zhang R."/>
            <person name="Yun Q."/>
            <person name="Hollingsworth P."/>
            <person name="Dao Z."/>
            <person name="Luo G."/>
            <person name="Guo H."/>
            <person name="Ma Y."/>
            <person name="Sun W."/>
        </authorList>
    </citation>
    <scope>NUCLEOTIDE SEQUENCE [LARGE SCALE GENOMIC DNA]</scope>
    <source>
        <strain evidence="3">cv. br00</strain>
    </source>
</reference>
<feature type="region of interest" description="Disordered" evidence="1">
    <location>
        <begin position="1"/>
        <end position="24"/>
    </location>
</feature>
<dbReference type="PANTHER" id="PTHR34222">
    <property type="entry name" value="GAG_PRE-INTEGRS DOMAIN-CONTAINING PROTEIN"/>
    <property type="match status" value="1"/>
</dbReference>
<sequence>MDETNTSIIPTNQTPMPVETSTPNTNLNTLPFGFKLNESNFKIWSRMIELHAAGLNKLGYLTGKDSRVEEGNSGYSKWCTEDAVVRGWLLKTMELHLIGLFIDLSSAKEIWDSVTQTFYDGADESQFYELRCKATRTKQGGRPVNLYYAELNSVWQEIDKRRPIKMTCAADLRTRQEEIQKDRIYDFLAGLDDVFDPIRSDLLRTKSVPSIEECFNTIRREAQRQVTMMGTKTTGESSSMAMISKTPFKSRNFRAIEEAEKDKLRCSHCNGNRHTKDTCFEIYGYPDWFLEKRKQSKTKSMKRPVQTKQTESPSSFAALTTSQEKSEPYQLDQTANPSSATGNAGGEIEYDAYNWIDLPQPSDHPDAGEEHPSNSGEEAGLITTGEGIELSNEGEEVEDSTGKGENEFSNKEAVVNNEITPSSPQIHVQDRPDIHETEPRETT</sequence>
<feature type="compositionally biased region" description="Polar residues" evidence="1">
    <location>
        <begin position="1"/>
        <end position="21"/>
    </location>
</feature>
<dbReference type="PANTHER" id="PTHR34222:SF43">
    <property type="entry name" value="RETROTRANSPOSON GAG DOMAIN-CONTAINING PROTEIN"/>
    <property type="match status" value="1"/>
</dbReference>
<proteinExistence type="predicted"/>
<keyword evidence="3" id="KW-1185">Reference proteome</keyword>
<feature type="compositionally biased region" description="Polar residues" evidence="1">
    <location>
        <begin position="331"/>
        <end position="342"/>
    </location>
</feature>
<feature type="compositionally biased region" description="Polar residues" evidence="1">
    <location>
        <begin position="417"/>
        <end position="426"/>
    </location>
</feature>
<feature type="compositionally biased region" description="Basic and acidic residues" evidence="1">
    <location>
        <begin position="363"/>
        <end position="372"/>
    </location>
</feature>
<feature type="region of interest" description="Disordered" evidence="1">
    <location>
        <begin position="295"/>
        <end position="443"/>
    </location>
</feature>